<accession>A0ABN8IE38</accession>
<gene>
    <name evidence="2" type="ORF">IPOD504_LOCUS7962</name>
</gene>
<reference evidence="2" key="1">
    <citation type="submission" date="2022-03" db="EMBL/GenBank/DDBJ databases">
        <authorList>
            <person name="Martin H S."/>
        </authorList>
    </citation>
    <scope>NUCLEOTIDE SEQUENCE</scope>
</reference>
<protein>
    <submittedName>
        <fullName evidence="2">Uncharacterized protein</fullName>
    </submittedName>
</protein>
<feature type="chain" id="PRO_5045901458" evidence="1">
    <location>
        <begin position="23"/>
        <end position="81"/>
    </location>
</feature>
<feature type="signal peptide" evidence="1">
    <location>
        <begin position="1"/>
        <end position="22"/>
    </location>
</feature>
<evidence type="ECO:0000313" key="2">
    <source>
        <dbReference type="EMBL" id="CAH2051834.1"/>
    </source>
</evidence>
<keyword evidence="1" id="KW-0732">Signal</keyword>
<proteinExistence type="predicted"/>
<feature type="non-terminal residue" evidence="2">
    <location>
        <position position="81"/>
    </location>
</feature>
<organism evidence="2 3">
    <name type="scientific">Iphiclides podalirius</name>
    <name type="common">scarce swallowtail</name>
    <dbReference type="NCBI Taxonomy" id="110791"/>
    <lineage>
        <taxon>Eukaryota</taxon>
        <taxon>Metazoa</taxon>
        <taxon>Ecdysozoa</taxon>
        <taxon>Arthropoda</taxon>
        <taxon>Hexapoda</taxon>
        <taxon>Insecta</taxon>
        <taxon>Pterygota</taxon>
        <taxon>Neoptera</taxon>
        <taxon>Endopterygota</taxon>
        <taxon>Lepidoptera</taxon>
        <taxon>Glossata</taxon>
        <taxon>Ditrysia</taxon>
        <taxon>Papilionoidea</taxon>
        <taxon>Papilionidae</taxon>
        <taxon>Papilioninae</taxon>
        <taxon>Iphiclides</taxon>
    </lineage>
</organism>
<evidence type="ECO:0000313" key="3">
    <source>
        <dbReference type="Proteomes" id="UP000837857"/>
    </source>
</evidence>
<sequence>MRLGARIIGLMLVAAAVASVQGSLLVRQSLLRPNGMEPCFTCRAEDKPWSHSLLAFFGKFKDMLSRAVNFLAANAKQQKIS</sequence>
<dbReference type="EMBL" id="OW152832">
    <property type="protein sequence ID" value="CAH2051834.1"/>
    <property type="molecule type" value="Genomic_DNA"/>
</dbReference>
<dbReference type="Proteomes" id="UP000837857">
    <property type="component" value="Chromosome 20"/>
</dbReference>
<keyword evidence="3" id="KW-1185">Reference proteome</keyword>
<name>A0ABN8IE38_9NEOP</name>
<evidence type="ECO:0000256" key="1">
    <source>
        <dbReference type="SAM" id="SignalP"/>
    </source>
</evidence>